<reference evidence="1 2" key="1">
    <citation type="journal article" date="2018" name="Sci. Rep.">
        <title>A novel species of the marine cyanobacterium Acaryochloris with a unique pigment content and lifestyle.</title>
        <authorList>
            <person name="Partensky F."/>
            <person name="Six C."/>
            <person name="Ratin M."/>
            <person name="Garczarek L."/>
            <person name="Vaulot D."/>
            <person name="Probert I."/>
            <person name="Calteau A."/>
            <person name="Gourvil P."/>
            <person name="Marie D."/>
            <person name="Grebert T."/>
            <person name="Bouchier C."/>
            <person name="Le Panse S."/>
            <person name="Gachenot M."/>
            <person name="Rodriguez F."/>
            <person name="Garrido J.L."/>
        </authorList>
    </citation>
    <scope>NUCLEOTIDE SEQUENCE [LARGE SCALE GENOMIC DNA]</scope>
    <source>
        <strain evidence="1 2">RCC1774</strain>
    </source>
</reference>
<accession>A0A2W1JTQ0</accession>
<evidence type="ECO:0000313" key="1">
    <source>
        <dbReference type="EMBL" id="PZD74445.1"/>
    </source>
</evidence>
<protein>
    <submittedName>
        <fullName evidence="1">Uncharacterized protein</fullName>
    </submittedName>
</protein>
<dbReference type="EMBL" id="PQWO01000003">
    <property type="protein sequence ID" value="PZD74445.1"/>
    <property type="molecule type" value="Genomic_DNA"/>
</dbReference>
<keyword evidence="2" id="KW-1185">Reference proteome</keyword>
<dbReference type="Proteomes" id="UP000248857">
    <property type="component" value="Unassembled WGS sequence"/>
</dbReference>
<comment type="caution">
    <text evidence="1">The sequence shown here is derived from an EMBL/GenBank/DDBJ whole genome shotgun (WGS) entry which is preliminary data.</text>
</comment>
<organism evidence="1 2">
    <name type="scientific">Acaryochloris thomasi RCC1774</name>
    <dbReference type="NCBI Taxonomy" id="1764569"/>
    <lineage>
        <taxon>Bacteria</taxon>
        <taxon>Bacillati</taxon>
        <taxon>Cyanobacteriota</taxon>
        <taxon>Cyanophyceae</taxon>
        <taxon>Acaryochloridales</taxon>
        <taxon>Acaryochloridaceae</taxon>
        <taxon>Acaryochloris</taxon>
        <taxon>Acaryochloris thomasi</taxon>
    </lineage>
</organism>
<sequence>MLSLFDQKLFWKALTEIGWFGLHEMVPVVEFSAAEAETTVGYRQTDLRDPE</sequence>
<name>A0A2W1JTQ0_9CYAN</name>
<dbReference type="AlphaFoldDB" id="A0A2W1JTQ0"/>
<evidence type="ECO:0000313" key="2">
    <source>
        <dbReference type="Proteomes" id="UP000248857"/>
    </source>
</evidence>
<proteinExistence type="predicted"/>
<gene>
    <name evidence="1" type="ORF">C1752_01368</name>
</gene>